<dbReference type="GO" id="GO:0035255">
    <property type="term" value="F:ionotropic glutamate receptor binding"/>
    <property type="evidence" value="ECO:0007669"/>
    <property type="project" value="TreeGrafter"/>
</dbReference>
<dbReference type="InterPro" id="IPR036028">
    <property type="entry name" value="SH3-like_dom_sf"/>
</dbReference>
<dbReference type="GO" id="GO:0043197">
    <property type="term" value="C:dendritic spine"/>
    <property type="evidence" value="ECO:0007669"/>
    <property type="project" value="TreeGrafter"/>
</dbReference>
<dbReference type="Pfam" id="PF07653">
    <property type="entry name" value="SH3_2"/>
    <property type="match status" value="1"/>
</dbReference>
<dbReference type="SMART" id="SM00326">
    <property type="entry name" value="SH3"/>
    <property type="match status" value="1"/>
</dbReference>
<dbReference type="PANTHER" id="PTHR24135:SF17">
    <property type="entry name" value="SH3 AND MULTIPLE ANKYRIN REPEAT DOMAINS PROTEIN 2"/>
    <property type="match status" value="1"/>
</dbReference>
<dbReference type="InterPro" id="IPR051569">
    <property type="entry name" value="SHANK"/>
</dbReference>
<gene>
    <name evidence="5" type="ORF">MONAX_5E012890</name>
</gene>
<keyword evidence="6" id="KW-1185">Reference proteome</keyword>
<dbReference type="PANTHER" id="PTHR24135">
    <property type="entry name" value="SH3 AND MULTIPLE ANKYRIN REPEAT DOMAINS PROTEIN"/>
    <property type="match status" value="1"/>
</dbReference>
<dbReference type="Proteomes" id="UP000335636">
    <property type="component" value="Unassembled WGS sequence"/>
</dbReference>
<evidence type="ECO:0000256" key="1">
    <source>
        <dbReference type="ARBA" id="ARBA00022443"/>
    </source>
</evidence>
<dbReference type="GO" id="GO:0030160">
    <property type="term" value="F:synaptic receptor adaptor activity"/>
    <property type="evidence" value="ECO:0007669"/>
    <property type="project" value="TreeGrafter"/>
</dbReference>
<dbReference type="GO" id="GO:0045211">
    <property type="term" value="C:postsynaptic membrane"/>
    <property type="evidence" value="ECO:0007669"/>
    <property type="project" value="TreeGrafter"/>
</dbReference>
<evidence type="ECO:0000259" key="4">
    <source>
        <dbReference type="PROSITE" id="PS50002"/>
    </source>
</evidence>
<reference evidence="5" key="1">
    <citation type="submission" date="2019-04" db="EMBL/GenBank/DDBJ databases">
        <authorList>
            <person name="Alioto T."/>
            <person name="Alioto T."/>
        </authorList>
    </citation>
    <scope>NUCLEOTIDE SEQUENCE [LARGE SCALE GENOMIC DNA]</scope>
</reference>
<comment type="caution">
    <text evidence="5">The sequence shown here is derived from an EMBL/GenBank/DDBJ whole genome shotgun (WGS) entry which is preliminary data.</text>
</comment>
<dbReference type="FunFam" id="2.30.30.40:FF:000025">
    <property type="entry name" value="SH3 and multiple ankyrin repeat domains protein 2"/>
    <property type="match status" value="1"/>
</dbReference>
<evidence type="ECO:0000313" key="5">
    <source>
        <dbReference type="EMBL" id="VTJ51234.1"/>
    </source>
</evidence>
<dbReference type="SUPFAM" id="SSF50044">
    <property type="entry name" value="SH3-domain"/>
    <property type="match status" value="1"/>
</dbReference>
<dbReference type="PROSITE" id="PS50002">
    <property type="entry name" value="SH3"/>
    <property type="match status" value="1"/>
</dbReference>
<dbReference type="AlphaFoldDB" id="A0A5E4A2F6"/>
<evidence type="ECO:0000256" key="2">
    <source>
        <dbReference type="PROSITE-ProRule" id="PRU00192"/>
    </source>
</evidence>
<organism evidence="5 6">
    <name type="scientific">Marmota monax</name>
    <name type="common">Woodchuck</name>
    <dbReference type="NCBI Taxonomy" id="9995"/>
    <lineage>
        <taxon>Eukaryota</taxon>
        <taxon>Metazoa</taxon>
        <taxon>Chordata</taxon>
        <taxon>Craniata</taxon>
        <taxon>Vertebrata</taxon>
        <taxon>Euteleostomi</taxon>
        <taxon>Mammalia</taxon>
        <taxon>Eutheria</taxon>
        <taxon>Euarchontoglires</taxon>
        <taxon>Glires</taxon>
        <taxon>Rodentia</taxon>
        <taxon>Sciuromorpha</taxon>
        <taxon>Sciuridae</taxon>
        <taxon>Xerinae</taxon>
        <taxon>Marmotini</taxon>
        <taxon>Marmota</taxon>
    </lineage>
</organism>
<dbReference type="Gene3D" id="2.30.30.40">
    <property type="entry name" value="SH3 Domains"/>
    <property type="match status" value="1"/>
</dbReference>
<feature type="region of interest" description="Disordered" evidence="3">
    <location>
        <begin position="92"/>
        <end position="135"/>
    </location>
</feature>
<dbReference type="EMBL" id="CABDUW010000002">
    <property type="protein sequence ID" value="VTJ51234.1"/>
    <property type="molecule type" value="Genomic_DNA"/>
</dbReference>
<evidence type="ECO:0000256" key="3">
    <source>
        <dbReference type="SAM" id="MobiDB-lite"/>
    </source>
</evidence>
<accession>A0A5E4A2F6</accession>
<name>A0A5E4A2F6_MARMO</name>
<evidence type="ECO:0000313" key="6">
    <source>
        <dbReference type="Proteomes" id="UP000335636"/>
    </source>
</evidence>
<sequence length="320" mass="33925">MLLSSGSAPVGLISVLRVSSSPARCLPSPQVPFREAPAYSNRRRRLPNTLAAPRVLLRSNSDNNLHASAPDWAVCPTATGHRSLSPQLLQQMPSRQDGVAKSVASYAPGPRSRSPSLNRLGGAGEDGKRPQPHWHVGPPFAPGASKDSLPAFEYPGPKRKLYSAVPGRLFVVVKPYQPQVDGEIPLHRGDRVKVLSIGEGGFWEGSARGHVGWFPAECVEEVQHKPREGQAGARVQRVCLTGSLVVSWGPGVGCLSVFIRAHSLSVLEDLGHPGPPFCAFPGKTLGAAGCATPGRAVLEGYAGGSWASHSPHPLEITGLW</sequence>
<keyword evidence="1 2" id="KW-0728">SH3 domain</keyword>
<dbReference type="GO" id="GO:0014069">
    <property type="term" value="C:postsynaptic density"/>
    <property type="evidence" value="ECO:0007669"/>
    <property type="project" value="TreeGrafter"/>
</dbReference>
<protein>
    <recommendedName>
        <fullName evidence="4">SH3 domain-containing protein</fullName>
    </recommendedName>
</protein>
<dbReference type="InterPro" id="IPR001452">
    <property type="entry name" value="SH3_domain"/>
</dbReference>
<feature type="domain" description="SH3" evidence="4">
    <location>
        <begin position="165"/>
        <end position="224"/>
    </location>
</feature>
<proteinExistence type="predicted"/>